<dbReference type="PANTHER" id="PTHR48261">
    <property type="entry name" value="ACETYLGLUCOSAMINYLTRANSFERASE"/>
    <property type="match status" value="1"/>
</dbReference>
<reference evidence="3 4" key="1">
    <citation type="submission" date="2019-03" db="EMBL/GenBank/DDBJ databases">
        <title>Genomic Encyclopedia of Type Strains, Phase IV (KMG-IV): sequencing the most valuable type-strain genomes for metagenomic binning, comparative biology and taxonomic classification.</title>
        <authorList>
            <person name="Goeker M."/>
        </authorList>
    </citation>
    <scope>NUCLEOTIDE SEQUENCE [LARGE SCALE GENOMIC DNA]</scope>
    <source>
        <strain evidence="3 4">DSM 100309</strain>
    </source>
</reference>
<dbReference type="OrthoDB" id="3771157at2"/>
<dbReference type="InterPro" id="IPR036477">
    <property type="entry name" value="Formyl_transf_N_sf"/>
</dbReference>
<organism evidence="3 4">
    <name type="scientific">Sulfurirhabdus autotrophica</name>
    <dbReference type="NCBI Taxonomy" id="1706046"/>
    <lineage>
        <taxon>Bacteria</taxon>
        <taxon>Pseudomonadati</taxon>
        <taxon>Pseudomonadota</taxon>
        <taxon>Betaproteobacteria</taxon>
        <taxon>Nitrosomonadales</taxon>
        <taxon>Sulfuricellaceae</taxon>
        <taxon>Sulfurirhabdus</taxon>
    </lineage>
</organism>
<dbReference type="RefSeq" id="WP_124947218.1">
    <property type="nucleotide sequence ID" value="NZ_SMCO01000015.1"/>
</dbReference>
<keyword evidence="1" id="KW-1133">Transmembrane helix</keyword>
<dbReference type="Gene3D" id="3.40.50.170">
    <property type="entry name" value="Formyl transferase, N-terminal domain"/>
    <property type="match status" value="1"/>
</dbReference>
<evidence type="ECO:0000313" key="4">
    <source>
        <dbReference type="Proteomes" id="UP000295367"/>
    </source>
</evidence>
<keyword evidence="4" id="KW-1185">Reference proteome</keyword>
<dbReference type="SUPFAM" id="SSF53328">
    <property type="entry name" value="Formyltransferase"/>
    <property type="match status" value="1"/>
</dbReference>
<keyword evidence="1" id="KW-0472">Membrane</keyword>
<dbReference type="SUPFAM" id="SSF75005">
    <property type="entry name" value="Arabinanase/levansucrase/invertase"/>
    <property type="match status" value="1"/>
</dbReference>
<dbReference type="PANTHER" id="PTHR48261:SF2">
    <property type="entry name" value="ACETYLGLUCOSAMINYLTRANSFERASE"/>
    <property type="match status" value="1"/>
</dbReference>
<dbReference type="Proteomes" id="UP000295367">
    <property type="component" value="Unassembled WGS sequence"/>
</dbReference>
<dbReference type="InterPro" id="IPR023296">
    <property type="entry name" value="Glyco_hydro_beta-prop_sf"/>
</dbReference>
<dbReference type="InterPro" id="IPR004263">
    <property type="entry name" value="Exostosin"/>
</dbReference>
<feature type="transmembrane region" description="Helical" evidence="1">
    <location>
        <begin position="581"/>
        <end position="600"/>
    </location>
</feature>
<protein>
    <recommendedName>
        <fullName evidence="2">Glucosamine inositolphosphorylceramide transferase 1 N-terminal domain-containing protein</fullName>
    </recommendedName>
</protein>
<dbReference type="EMBL" id="SMCO01000015">
    <property type="protein sequence ID" value="TCV83432.1"/>
    <property type="molecule type" value="Genomic_DNA"/>
</dbReference>
<gene>
    <name evidence="3" type="ORF">EDC63_11557</name>
</gene>
<evidence type="ECO:0000256" key="1">
    <source>
        <dbReference type="SAM" id="Phobius"/>
    </source>
</evidence>
<name>A0A4R3XWM3_9PROT</name>
<keyword evidence="1" id="KW-0812">Transmembrane</keyword>
<dbReference type="GO" id="GO:0016757">
    <property type="term" value="F:glycosyltransferase activity"/>
    <property type="evidence" value="ECO:0007669"/>
    <property type="project" value="InterPro"/>
</dbReference>
<evidence type="ECO:0000313" key="3">
    <source>
        <dbReference type="EMBL" id="TCV83432.1"/>
    </source>
</evidence>
<comment type="caution">
    <text evidence="3">The sequence shown here is derived from an EMBL/GenBank/DDBJ whole genome shotgun (WGS) entry which is preliminary data.</text>
</comment>
<feature type="domain" description="Glucosamine inositolphosphorylceramide transferase 1 N-terminal" evidence="2">
    <location>
        <begin position="312"/>
        <end position="515"/>
    </location>
</feature>
<dbReference type="AlphaFoldDB" id="A0A4R3XWM3"/>
<dbReference type="InterPro" id="IPR056442">
    <property type="entry name" value="GINT1_N"/>
</dbReference>
<dbReference type="Gene3D" id="2.115.10.20">
    <property type="entry name" value="Glycosyl hydrolase domain, family 43"/>
    <property type="match status" value="1"/>
</dbReference>
<sequence>MLEKLKIGVMLDSENVPAWAFSMLEKIQQSEHAEITLVVMNGSFNPSESQPYFGRILKNWQKLLYKTYIEVESRLFKNKPNAFESKYIGPLLSGVPRLSVNPRQTQFSDYIEGNDLDSIRNHDLDVIVRLGFRILRGEILKTPRYGIWSYHHSDNMEIRGWPPGFWEKQEGKSVIGTVLQILTEELDNGVVLYRSFTATHQLLSRSLNQCYWKSASFVPRMLKELHFLGEEHFFAKVHHDNKSPTFYSNRFYTAPNNFQVVKFIWIQFAGFVKHKLVRFLFLEQWVLWYRFQDGLATTLPQYKKIVPPKGLFWADPFVVYKEGKYYIYLEEFEYSRKKGRLSVMSINENGELGDVKPVLDKPYHLSYPFVFEFEGEQYMVPETEQNRTIELYKCQEFPHKWEFQKNLLEDINAVDATLFQYDGKWWLFANVVENKGGSDWDELFLYYADSPLSSNWISHPRNPVVSDVRRARPAGKLFMHNGEIFRPSQDCSVRYGYGLNINQVEVLNEREYKEHLTTSAKPNWDKSVSTVHTLNHENKLTVIDSICYRPKSSWYVLAFVLAVSIFTLATYPPVHEHWQRVLLRTSMVLLTLSLLALLKFRRPHGNS</sequence>
<dbReference type="Pfam" id="PF24793">
    <property type="entry name" value="GINT1_N"/>
    <property type="match status" value="1"/>
</dbReference>
<proteinExistence type="predicted"/>
<evidence type="ECO:0000259" key="2">
    <source>
        <dbReference type="Pfam" id="PF24793"/>
    </source>
</evidence>
<accession>A0A4R3XWM3</accession>
<feature type="transmembrane region" description="Helical" evidence="1">
    <location>
        <begin position="554"/>
        <end position="574"/>
    </location>
</feature>